<accession>A0AAV5WRG0</accession>
<gene>
    <name evidence="1" type="ORF">PFISCL1PPCAC_26041</name>
</gene>
<protein>
    <submittedName>
        <fullName evidence="1">Uncharacterized protein</fullName>
    </submittedName>
</protein>
<dbReference type="EMBL" id="BTSY01000006">
    <property type="protein sequence ID" value="GMT34744.1"/>
    <property type="molecule type" value="Genomic_DNA"/>
</dbReference>
<sequence length="77" mass="8520">GMTKKLLDIYIKLNHISGPLTTGAPINFPLPVSLFPYGTMLQINRQFPLNNNGSPIGIAEPQYVQVTQFEEDSVYAP</sequence>
<feature type="non-terminal residue" evidence="1">
    <location>
        <position position="77"/>
    </location>
</feature>
<evidence type="ECO:0000313" key="2">
    <source>
        <dbReference type="Proteomes" id="UP001432322"/>
    </source>
</evidence>
<dbReference type="Proteomes" id="UP001432322">
    <property type="component" value="Unassembled WGS sequence"/>
</dbReference>
<proteinExistence type="predicted"/>
<evidence type="ECO:0000313" key="1">
    <source>
        <dbReference type="EMBL" id="GMT34744.1"/>
    </source>
</evidence>
<organism evidence="1 2">
    <name type="scientific">Pristionchus fissidentatus</name>
    <dbReference type="NCBI Taxonomy" id="1538716"/>
    <lineage>
        <taxon>Eukaryota</taxon>
        <taxon>Metazoa</taxon>
        <taxon>Ecdysozoa</taxon>
        <taxon>Nematoda</taxon>
        <taxon>Chromadorea</taxon>
        <taxon>Rhabditida</taxon>
        <taxon>Rhabditina</taxon>
        <taxon>Diplogasteromorpha</taxon>
        <taxon>Diplogasteroidea</taxon>
        <taxon>Neodiplogasteridae</taxon>
        <taxon>Pristionchus</taxon>
    </lineage>
</organism>
<dbReference type="AlphaFoldDB" id="A0AAV5WRG0"/>
<keyword evidence="2" id="KW-1185">Reference proteome</keyword>
<name>A0AAV5WRG0_9BILA</name>
<comment type="caution">
    <text evidence="1">The sequence shown here is derived from an EMBL/GenBank/DDBJ whole genome shotgun (WGS) entry which is preliminary data.</text>
</comment>
<feature type="non-terminal residue" evidence="1">
    <location>
        <position position="1"/>
    </location>
</feature>
<reference evidence="1" key="1">
    <citation type="submission" date="2023-10" db="EMBL/GenBank/DDBJ databases">
        <title>Genome assembly of Pristionchus species.</title>
        <authorList>
            <person name="Yoshida K."/>
            <person name="Sommer R.J."/>
        </authorList>
    </citation>
    <scope>NUCLEOTIDE SEQUENCE</scope>
    <source>
        <strain evidence="1">RS5133</strain>
    </source>
</reference>